<evidence type="ECO:0000313" key="2">
    <source>
        <dbReference type="EMBL" id="WLS01385.1"/>
    </source>
</evidence>
<name>A0AA50H7T4_9HYPH</name>
<dbReference type="Proteomes" id="UP001234585">
    <property type="component" value="Plasmid unnamed7"/>
</dbReference>
<keyword evidence="2" id="KW-0614">Plasmid</keyword>
<evidence type="ECO:0000313" key="3">
    <source>
        <dbReference type="Proteomes" id="UP001234585"/>
    </source>
</evidence>
<dbReference type="PROSITE" id="PS51257">
    <property type="entry name" value="PROKAR_LIPOPROTEIN"/>
    <property type="match status" value="1"/>
</dbReference>
<keyword evidence="3" id="KW-1185">Reference proteome</keyword>
<dbReference type="RefSeq" id="WP_306041834.1">
    <property type="nucleotide sequence ID" value="NZ_CP132309.1"/>
</dbReference>
<gene>
    <name evidence="2" type="ORF">Q9313_28725</name>
</gene>
<dbReference type="Gene3D" id="3.55.50.60">
    <property type="entry name" value="DotD protein"/>
    <property type="match status" value="1"/>
</dbReference>
<dbReference type="AlphaFoldDB" id="A0AA50H7T4"/>
<accession>A0AA50H7T4</accession>
<feature type="signal peptide" evidence="1">
    <location>
        <begin position="1"/>
        <end position="19"/>
    </location>
</feature>
<evidence type="ECO:0000256" key="1">
    <source>
        <dbReference type="SAM" id="SignalP"/>
    </source>
</evidence>
<geneLocation type="plasmid" evidence="2 3">
    <name>unnamed7</name>
</geneLocation>
<keyword evidence="2" id="KW-0449">Lipoprotein</keyword>
<dbReference type="InterPro" id="IPR031817">
    <property type="entry name" value="DotD"/>
</dbReference>
<keyword evidence="1" id="KW-0732">Signal</keyword>
<dbReference type="Pfam" id="PF16816">
    <property type="entry name" value="DotD"/>
    <property type="match status" value="1"/>
</dbReference>
<protein>
    <submittedName>
        <fullName evidence="2">DotD/TraH family lipoprotein</fullName>
    </submittedName>
</protein>
<proteinExistence type="predicted"/>
<feature type="chain" id="PRO_5041209517" evidence="1">
    <location>
        <begin position="20"/>
        <end position="167"/>
    </location>
</feature>
<organism evidence="2 3">
    <name type="scientific">Shinella sumterensis</name>
    <dbReference type="NCBI Taxonomy" id="1967501"/>
    <lineage>
        <taxon>Bacteria</taxon>
        <taxon>Pseudomonadati</taxon>
        <taxon>Pseudomonadota</taxon>
        <taxon>Alphaproteobacteria</taxon>
        <taxon>Hyphomicrobiales</taxon>
        <taxon>Rhizobiaceae</taxon>
        <taxon>Shinella</taxon>
    </lineage>
</organism>
<sequence>MRLLTSLVLVLAVSGCASKPTFNTLAVGAYVDKEIGRAGEEKRYASLYPRALESYARDTVRVHHPETPAEDLLVLASGRFNGSLDDLVKFVASKTKYAVSADGERSGAPILVSVQLDGYPIIGLLREGFGQGKGQAWLEIDQSRRVMTVHYIRRESSPVPHLDDHRL</sequence>
<dbReference type="InterPro" id="IPR038140">
    <property type="entry name" value="DotD_sf"/>
</dbReference>
<dbReference type="EMBL" id="CP132309">
    <property type="protein sequence ID" value="WLS01385.1"/>
    <property type="molecule type" value="Genomic_DNA"/>
</dbReference>
<reference evidence="2 3" key="1">
    <citation type="submission" date="2023-08" db="EMBL/GenBank/DDBJ databases">
        <title>Pathogen: clinical or host-associated sample.</title>
        <authorList>
            <person name="Hergert J."/>
            <person name="Casey R."/>
            <person name="Wagner J."/>
            <person name="Young E.L."/>
            <person name="Oakeson K.F."/>
        </authorList>
    </citation>
    <scope>NUCLEOTIDE SEQUENCE [LARGE SCALE GENOMIC DNA]</scope>
    <source>
        <strain evidence="2 3">1760953</strain>
        <plasmid evidence="2 3">unnamed7</plasmid>
    </source>
</reference>